<dbReference type="InterPro" id="IPR025877">
    <property type="entry name" value="MobA-like_NTP_Trfase"/>
</dbReference>
<proteinExistence type="predicted"/>
<evidence type="ECO:0000259" key="1">
    <source>
        <dbReference type="Pfam" id="PF12804"/>
    </source>
</evidence>
<evidence type="ECO:0000313" key="2">
    <source>
        <dbReference type="EMBL" id="RKF24835.1"/>
    </source>
</evidence>
<dbReference type="Pfam" id="PF12804">
    <property type="entry name" value="NTP_transf_3"/>
    <property type="match status" value="1"/>
</dbReference>
<dbReference type="InterPro" id="IPR029044">
    <property type="entry name" value="Nucleotide-diphossugar_trans"/>
</dbReference>
<dbReference type="PANTHER" id="PTHR43777">
    <property type="entry name" value="MOLYBDENUM COFACTOR CYTIDYLYLTRANSFERASE"/>
    <property type="match status" value="1"/>
</dbReference>
<dbReference type="EMBL" id="RAQQ01000019">
    <property type="protein sequence ID" value="RKF24835.1"/>
    <property type="molecule type" value="Genomic_DNA"/>
</dbReference>
<dbReference type="OrthoDB" id="4427994at2"/>
<protein>
    <submittedName>
        <fullName evidence="2">Nucleotidyltransferase family protein</fullName>
    </submittedName>
</protein>
<evidence type="ECO:0000313" key="3">
    <source>
        <dbReference type="Proteomes" id="UP000285744"/>
    </source>
</evidence>
<accession>A0A420EVR1</accession>
<dbReference type="PANTHER" id="PTHR43777:SF1">
    <property type="entry name" value="MOLYBDENUM COFACTOR CYTIDYLYLTRANSFERASE"/>
    <property type="match status" value="1"/>
</dbReference>
<dbReference type="GO" id="GO:0016779">
    <property type="term" value="F:nucleotidyltransferase activity"/>
    <property type="evidence" value="ECO:0007669"/>
    <property type="project" value="UniProtKB-ARBA"/>
</dbReference>
<dbReference type="CDD" id="cd04182">
    <property type="entry name" value="GT_2_like_f"/>
    <property type="match status" value="1"/>
</dbReference>
<dbReference type="Proteomes" id="UP000285744">
    <property type="component" value="Unassembled WGS sequence"/>
</dbReference>
<gene>
    <name evidence="2" type="ORF">D7I43_23565</name>
</gene>
<name>A0A420EVR1_9ACTN</name>
<dbReference type="RefSeq" id="WP_120330738.1">
    <property type="nucleotide sequence ID" value="NZ_CP109307.1"/>
</dbReference>
<comment type="caution">
    <text evidence="2">The sequence shown here is derived from an EMBL/GenBank/DDBJ whole genome shotgun (WGS) entry which is preliminary data.</text>
</comment>
<organism evidence="2 3">
    <name type="scientific">Micromonospora globbae</name>
    <dbReference type="NCBI Taxonomy" id="1894969"/>
    <lineage>
        <taxon>Bacteria</taxon>
        <taxon>Bacillati</taxon>
        <taxon>Actinomycetota</taxon>
        <taxon>Actinomycetes</taxon>
        <taxon>Micromonosporales</taxon>
        <taxon>Micromonosporaceae</taxon>
        <taxon>Micromonospora</taxon>
    </lineage>
</organism>
<dbReference type="AlphaFoldDB" id="A0A420EVR1"/>
<reference evidence="2 3" key="1">
    <citation type="journal article" date="2018" name="Int. J. Syst. Evol. Microbiol.">
        <title>Micromonospora globbae sp. nov., an endophytic actinomycete isolated from roots of Globba winitii C. H. Wright.</title>
        <authorList>
            <person name="Kuncharoen N."/>
            <person name="Pittayakhajonwut P."/>
            <person name="Tanasupawat S."/>
        </authorList>
    </citation>
    <scope>NUCLEOTIDE SEQUENCE [LARGE SCALE GENOMIC DNA]</scope>
    <source>
        <strain evidence="2 3">WPS1-2</strain>
    </source>
</reference>
<dbReference type="Gene3D" id="3.90.550.10">
    <property type="entry name" value="Spore Coat Polysaccharide Biosynthesis Protein SpsA, Chain A"/>
    <property type="match status" value="1"/>
</dbReference>
<keyword evidence="2" id="KW-0808">Transferase</keyword>
<feature type="domain" description="MobA-like NTP transferase" evidence="1">
    <location>
        <begin position="5"/>
        <end position="163"/>
    </location>
</feature>
<dbReference type="SUPFAM" id="SSF53448">
    <property type="entry name" value="Nucleotide-diphospho-sugar transferases"/>
    <property type="match status" value="1"/>
</dbReference>
<sequence length="192" mass="19902">MATAGLLLAAGAGRRLGMPKALLPYRGRLLVEHAADVLTTAGCRPVVVVLGAEADRVQARARLPEVVVNGDWATGMGSSLRAGLSALTDDTAEAAVVTLVDMPGLTPAAVRRVAADATADCLAQATYRDGRRGHPVLLGRLHWPAVAHAATGDRGARDYLRARGDTVRLVPCADVADDTDIDLPEQAVGLDA</sequence>